<sequence length="387" mass="42413">MHRIAKLFTIFLLLVTLSSCSSLSWLKFWGDDEDEIELPAVLEEITKKVTISSVWEVKVGKDKPVGRILPSISGDKVFYINPEGELFAFEKNTGRKLWERETNDQASGGIESAFRKIIYATLDGEVVILNQENGQETWRAQATSEILSSPVTNGSVVVAQGADGSVAAFDLETGEQNWIHQVSVPNLSLRGTSTPILRQGFIFTGFANGTVAMIYPESGSVRLEFPITINEAASELERIVDIDGKVVVANDLFVAASYQGHITAIDLQQGRPIWQEKISTTKDLVEARSRVVAIDDKDIVKAFGLSSGVILWQQEGLKLRGLTSPVNIRGNIAVGDFEGYIHILNAGDGSFLGRSQISKNPILEIVSEGDKLAVTDEKGRLFFLSLK</sequence>
<protein>
    <recommendedName>
        <fullName evidence="4">Pyrrolo-quinoline quinone repeat domain-containing protein</fullName>
    </recommendedName>
</protein>
<dbReference type="HAMAP" id="MF_00923">
    <property type="entry name" value="OM_assembly_BamB"/>
    <property type="match status" value="1"/>
</dbReference>
<evidence type="ECO:0000256" key="3">
    <source>
        <dbReference type="ARBA" id="ARBA00023237"/>
    </source>
</evidence>
<dbReference type="InterPro" id="IPR002372">
    <property type="entry name" value="PQQ_rpt_dom"/>
</dbReference>
<evidence type="ECO:0000259" key="4">
    <source>
        <dbReference type="Pfam" id="PF13360"/>
    </source>
</evidence>
<proteinExistence type="inferred from homology"/>
<feature type="domain" description="Pyrrolo-quinoline quinone repeat" evidence="4">
    <location>
        <begin position="83"/>
        <end position="314"/>
    </location>
</feature>
<dbReference type="InterPro" id="IPR017687">
    <property type="entry name" value="BamB"/>
</dbReference>
<dbReference type="SMART" id="SM00564">
    <property type="entry name" value="PQQ"/>
    <property type="match status" value="6"/>
</dbReference>
<dbReference type="InterPro" id="IPR015943">
    <property type="entry name" value="WD40/YVTN_repeat-like_dom_sf"/>
</dbReference>
<dbReference type="NCBIfam" id="TIGR03300">
    <property type="entry name" value="assembly_YfgL"/>
    <property type="match status" value="1"/>
</dbReference>
<evidence type="ECO:0000313" key="5">
    <source>
        <dbReference type="EMBL" id="SUZ87681.1"/>
    </source>
</evidence>
<keyword evidence="2" id="KW-0472">Membrane</keyword>
<dbReference type="InterPro" id="IPR018391">
    <property type="entry name" value="PQQ_b-propeller_rpt"/>
</dbReference>
<dbReference type="PROSITE" id="PS51257">
    <property type="entry name" value="PROKAR_LIPOPROTEIN"/>
    <property type="match status" value="1"/>
</dbReference>
<keyword evidence="3" id="KW-0998">Cell outer membrane</keyword>
<dbReference type="PANTHER" id="PTHR34512:SF30">
    <property type="entry name" value="OUTER MEMBRANE PROTEIN ASSEMBLY FACTOR BAMB"/>
    <property type="match status" value="1"/>
</dbReference>
<dbReference type="Pfam" id="PF13360">
    <property type="entry name" value="PQQ_2"/>
    <property type="match status" value="1"/>
</dbReference>
<dbReference type="SUPFAM" id="SSF50998">
    <property type="entry name" value="Quinoprotein alcohol dehydrogenase-like"/>
    <property type="match status" value="1"/>
</dbReference>
<accession>A0A381R7G3</accession>
<gene>
    <name evidence="5" type="ORF">METZ01_LOCUS40535</name>
</gene>
<organism evidence="5">
    <name type="scientific">marine metagenome</name>
    <dbReference type="NCBI Taxonomy" id="408172"/>
    <lineage>
        <taxon>unclassified sequences</taxon>
        <taxon>metagenomes</taxon>
        <taxon>ecological metagenomes</taxon>
    </lineage>
</organism>
<evidence type="ECO:0000256" key="2">
    <source>
        <dbReference type="ARBA" id="ARBA00023136"/>
    </source>
</evidence>
<dbReference type="EMBL" id="UINC01001736">
    <property type="protein sequence ID" value="SUZ87681.1"/>
    <property type="molecule type" value="Genomic_DNA"/>
</dbReference>
<dbReference type="Gene3D" id="2.130.10.10">
    <property type="entry name" value="YVTN repeat-like/Quinoprotein amine dehydrogenase"/>
    <property type="match status" value="1"/>
</dbReference>
<dbReference type="InterPro" id="IPR011047">
    <property type="entry name" value="Quinoprotein_ADH-like_sf"/>
</dbReference>
<reference evidence="5" key="1">
    <citation type="submission" date="2018-05" db="EMBL/GenBank/DDBJ databases">
        <authorList>
            <person name="Lanie J.A."/>
            <person name="Ng W.-L."/>
            <person name="Kazmierczak K.M."/>
            <person name="Andrzejewski T.M."/>
            <person name="Davidsen T.M."/>
            <person name="Wayne K.J."/>
            <person name="Tettelin H."/>
            <person name="Glass J.I."/>
            <person name="Rusch D."/>
            <person name="Podicherti R."/>
            <person name="Tsui H.-C.T."/>
            <person name="Winkler M.E."/>
        </authorList>
    </citation>
    <scope>NUCLEOTIDE SEQUENCE</scope>
</reference>
<dbReference type="AlphaFoldDB" id="A0A381R7G3"/>
<name>A0A381R7G3_9ZZZZ</name>
<dbReference type="PANTHER" id="PTHR34512">
    <property type="entry name" value="CELL SURFACE PROTEIN"/>
    <property type="match status" value="1"/>
</dbReference>
<keyword evidence="1" id="KW-0732">Signal</keyword>
<evidence type="ECO:0000256" key="1">
    <source>
        <dbReference type="ARBA" id="ARBA00022729"/>
    </source>
</evidence>